<name>A0A9X0BQM5_9EURO</name>
<evidence type="ECO:0000256" key="5">
    <source>
        <dbReference type="ARBA" id="ARBA00032427"/>
    </source>
</evidence>
<dbReference type="PROSITE" id="PS51263">
    <property type="entry name" value="ADF_H"/>
    <property type="match status" value="1"/>
</dbReference>
<evidence type="ECO:0000313" key="8">
    <source>
        <dbReference type="Proteomes" id="UP001147760"/>
    </source>
</evidence>
<dbReference type="Proteomes" id="UP001147760">
    <property type="component" value="Unassembled WGS sequence"/>
</dbReference>
<protein>
    <recommendedName>
        <fullName evidence="3">Cofilin</fullName>
    </recommendedName>
    <alternativeName>
        <fullName evidence="5">Actin-depolymerizing factor 1</fullName>
    </alternativeName>
</protein>
<dbReference type="GO" id="GO:0003779">
    <property type="term" value="F:actin binding"/>
    <property type="evidence" value="ECO:0007669"/>
    <property type="project" value="UniProtKB-KW"/>
</dbReference>
<evidence type="ECO:0000256" key="4">
    <source>
        <dbReference type="ARBA" id="ARBA00023203"/>
    </source>
</evidence>
<dbReference type="SUPFAM" id="SSF55753">
    <property type="entry name" value="Actin depolymerizing proteins"/>
    <property type="match status" value="1"/>
</dbReference>
<dbReference type="GO" id="GO:0030042">
    <property type="term" value="P:actin filament depolymerization"/>
    <property type="evidence" value="ECO:0007669"/>
    <property type="project" value="InterPro"/>
</dbReference>
<dbReference type="InterPro" id="IPR029006">
    <property type="entry name" value="ADF-H/Gelsolin-like_dom_sf"/>
</dbReference>
<organism evidence="7 8">
    <name type="scientific">Penicillium desertorum</name>
    <dbReference type="NCBI Taxonomy" id="1303715"/>
    <lineage>
        <taxon>Eukaryota</taxon>
        <taxon>Fungi</taxon>
        <taxon>Dikarya</taxon>
        <taxon>Ascomycota</taxon>
        <taxon>Pezizomycotina</taxon>
        <taxon>Eurotiomycetes</taxon>
        <taxon>Eurotiomycetidae</taxon>
        <taxon>Eurotiales</taxon>
        <taxon>Aspergillaceae</taxon>
        <taxon>Penicillium</taxon>
    </lineage>
</organism>
<dbReference type="EMBL" id="JAPWDO010000003">
    <property type="protein sequence ID" value="KAJ5478792.1"/>
    <property type="molecule type" value="Genomic_DNA"/>
</dbReference>
<evidence type="ECO:0000256" key="3">
    <source>
        <dbReference type="ARBA" id="ARBA00015630"/>
    </source>
</evidence>
<keyword evidence="4" id="KW-0009">Actin-binding</keyword>
<comment type="subcellular location">
    <subcellularLocation>
        <location evidence="1">Nucleus matrix</location>
    </subcellularLocation>
</comment>
<dbReference type="PANTHER" id="PTHR11913">
    <property type="entry name" value="COFILIN-RELATED"/>
    <property type="match status" value="1"/>
</dbReference>
<feature type="domain" description="ADF-H" evidence="6">
    <location>
        <begin position="2"/>
        <end position="144"/>
    </location>
</feature>
<evidence type="ECO:0000259" key="6">
    <source>
        <dbReference type="PROSITE" id="PS51263"/>
    </source>
</evidence>
<sequence length="158" mass="17669">MGFVISIADECISAFNQLRTGPEGTRPKFIIYKISDDNKSIVVDETSTAKDYEVFRQKLSAAVDKDGSPAPRYAIYDMEYDLGSEGKRTKAVFVHWGPCHAPIKLCMLYASSMQQFKRALDLNVSVYADSLEELEWEVVLKEVSGGQAQMGLGNDRRC</sequence>
<keyword evidence="8" id="KW-1185">Reference proteome</keyword>
<dbReference type="AlphaFoldDB" id="A0A9X0BQM5"/>
<evidence type="ECO:0000313" key="7">
    <source>
        <dbReference type="EMBL" id="KAJ5478792.1"/>
    </source>
</evidence>
<comment type="caution">
    <text evidence="7">The sequence shown here is derived from an EMBL/GenBank/DDBJ whole genome shotgun (WGS) entry which is preliminary data.</text>
</comment>
<proteinExistence type="inferred from homology"/>
<gene>
    <name evidence="7" type="ORF">N7530_004301</name>
</gene>
<dbReference type="GO" id="GO:0016363">
    <property type="term" value="C:nuclear matrix"/>
    <property type="evidence" value="ECO:0007669"/>
    <property type="project" value="UniProtKB-SubCell"/>
</dbReference>
<evidence type="ECO:0000256" key="2">
    <source>
        <dbReference type="ARBA" id="ARBA00006844"/>
    </source>
</evidence>
<comment type="similarity">
    <text evidence="2">Belongs to the actin-binding proteins ADF family.</text>
</comment>
<reference evidence="7" key="2">
    <citation type="journal article" date="2023" name="IMA Fungus">
        <title>Comparative genomic study of the Penicillium genus elucidates a diverse pangenome and 15 lateral gene transfer events.</title>
        <authorList>
            <person name="Petersen C."/>
            <person name="Sorensen T."/>
            <person name="Nielsen M.R."/>
            <person name="Sondergaard T.E."/>
            <person name="Sorensen J.L."/>
            <person name="Fitzpatrick D.A."/>
            <person name="Frisvad J.C."/>
            <person name="Nielsen K.L."/>
        </authorList>
    </citation>
    <scope>NUCLEOTIDE SEQUENCE</scope>
    <source>
        <strain evidence="7">IBT 17660</strain>
    </source>
</reference>
<dbReference type="GO" id="GO:0015629">
    <property type="term" value="C:actin cytoskeleton"/>
    <property type="evidence" value="ECO:0007669"/>
    <property type="project" value="InterPro"/>
</dbReference>
<evidence type="ECO:0000256" key="1">
    <source>
        <dbReference type="ARBA" id="ARBA00004109"/>
    </source>
</evidence>
<accession>A0A9X0BQM5</accession>
<dbReference type="CDD" id="cd11286">
    <property type="entry name" value="ADF_cofilin_like"/>
    <property type="match status" value="1"/>
</dbReference>
<dbReference type="Gene3D" id="3.40.20.10">
    <property type="entry name" value="Severin"/>
    <property type="match status" value="1"/>
</dbReference>
<dbReference type="Pfam" id="PF00241">
    <property type="entry name" value="Cofilin_ADF"/>
    <property type="match status" value="1"/>
</dbReference>
<dbReference type="SMART" id="SM00102">
    <property type="entry name" value="ADF"/>
    <property type="match status" value="1"/>
</dbReference>
<reference evidence="7" key="1">
    <citation type="submission" date="2022-12" db="EMBL/GenBank/DDBJ databases">
        <authorList>
            <person name="Petersen C."/>
        </authorList>
    </citation>
    <scope>NUCLEOTIDE SEQUENCE</scope>
    <source>
        <strain evidence="7">IBT 17660</strain>
    </source>
</reference>
<dbReference type="OrthoDB" id="10249245at2759"/>
<dbReference type="InterPro" id="IPR002108">
    <property type="entry name" value="ADF-H"/>
</dbReference>
<dbReference type="InterPro" id="IPR017904">
    <property type="entry name" value="ADF/Cofilin"/>
</dbReference>